<evidence type="ECO:0000313" key="1">
    <source>
        <dbReference type="EMBL" id="ACU53839.1"/>
    </source>
</evidence>
<dbReference type="Pfam" id="PF13242">
    <property type="entry name" value="Hydrolase_like"/>
    <property type="match status" value="1"/>
</dbReference>
<dbReference type="OrthoDB" id="9810449at2"/>
<dbReference type="InterPro" id="IPR036412">
    <property type="entry name" value="HAD-like_sf"/>
</dbReference>
<dbReference type="KEGG" id="afo:Afer_0894"/>
<dbReference type="eggNOG" id="COG0647">
    <property type="taxonomic scope" value="Bacteria"/>
</dbReference>
<dbReference type="NCBIfam" id="TIGR01460">
    <property type="entry name" value="HAD-SF-IIA"/>
    <property type="match status" value="1"/>
</dbReference>
<dbReference type="InterPro" id="IPR006357">
    <property type="entry name" value="HAD-SF_hydro_IIA"/>
</dbReference>
<sequence length="260" mass="27734">MRWLIDLDGVVWRSSTLIEGSDRAIRRIRDRGDDLRFVTNNSTLTVEAYVAKLRSLGIDADANEILTSALAARLALGSDQRVLAIGEEGLTSVVAEGNTLVRPTSLEDAEKVDAVVMGWHRGFTWDLLAQACVAIRAGARFLATNRDPTYPLERLVVPGTGALVASLVASTSVEPTYCGKPDWPMVELVRPHLGATSTIMVGDRLTTDGAFARALEIPFALAASGIAEHDDGTTPVAVRAADLLGVVTAIDADPTILHAH</sequence>
<dbReference type="GO" id="GO:0005737">
    <property type="term" value="C:cytoplasm"/>
    <property type="evidence" value="ECO:0007669"/>
    <property type="project" value="TreeGrafter"/>
</dbReference>
<gene>
    <name evidence="1" type="ordered locus">Afer_0894</name>
</gene>
<accession>C7LYN1</accession>
<organism evidence="1 2">
    <name type="scientific">Acidimicrobium ferrooxidans (strain DSM 10331 / JCM 15462 / NBRC 103882 / ICP)</name>
    <dbReference type="NCBI Taxonomy" id="525909"/>
    <lineage>
        <taxon>Bacteria</taxon>
        <taxon>Bacillati</taxon>
        <taxon>Actinomycetota</taxon>
        <taxon>Acidimicrobiia</taxon>
        <taxon>Acidimicrobiales</taxon>
        <taxon>Acidimicrobiaceae</taxon>
        <taxon>Acidimicrobium</taxon>
    </lineage>
</organism>
<keyword evidence="1" id="KW-0378">Hydrolase</keyword>
<dbReference type="EMBL" id="CP001631">
    <property type="protein sequence ID" value="ACU53839.1"/>
    <property type="molecule type" value="Genomic_DNA"/>
</dbReference>
<dbReference type="AlphaFoldDB" id="C7LYN1"/>
<proteinExistence type="predicted"/>
<keyword evidence="2" id="KW-1185">Reference proteome</keyword>
<dbReference type="SUPFAM" id="SSF56784">
    <property type="entry name" value="HAD-like"/>
    <property type="match status" value="1"/>
</dbReference>
<dbReference type="Pfam" id="PF13344">
    <property type="entry name" value="Hydrolase_6"/>
    <property type="match status" value="1"/>
</dbReference>
<evidence type="ECO:0000313" key="2">
    <source>
        <dbReference type="Proteomes" id="UP000000771"/>
    </source>
</evidence>
<dbReference type="InterPro" id="IPR023214">
    <property type="entry name" value="HAD_sf"/>
</dbReference>
<dbReference type="RefSeq" id="WP_015798328.1">
    <property type="nucleotide sequence ID" value="NC_013124.1"/>
</dbReference>
<dbReference type="PANTHER" id="PTHR19288:SF46">
    <property type="entry name" value="HALOACID DEHALOGENASE-LIKE HYDROLASE DOMAIN-CONTAINING PROTEIN 2"/>
    <property type="match status" value="1"/>
</dbReference>
<reference evidence="1 2" key="1">
    <citation type="journal article" date="2009" name="Stand. Genomic Sci.">
        <title>Complete genome sequence of Acidimicrobium ferrooxidans type strain (ICP).</title>
        <authorList>
            <person name="Clum A."/>
            <person name="Nolan M."/>
            <person name="Lang E."/>
            <person name="Glavina Del Rio T."/>
            <person name="Tice H."/>
            <person name="Copeland A."/>
            <person name="Cheng J.F."/>
            <person name="Lucas S."/>
            <person name="Chen F."/>
            <person name="Bruce D."/>
            <person name="Goodwin L."/>
            <person name="Pitluck S."/>
            <person name="Ivanova N."/>
            <person name="Mavrommatis K."/>
            <person name="Mikhailova N."/>
            <person name="Pati A."/>
            <person name="Chen A."/>
            <person name="Palaniappan K."/>
            <person name="Goker M."/>
            <person name="Spring S."/>
            <person name="Land M."/>
            <person name="Hauser L."/>
            <person name="Chang Y.J."/>
            <person name="Jeffries C.C."/>
            <person name="Chain P."/>
            <person name="Bristow J."/>
            <person name="Eisen J.A."/>
            <person name="Markowitz V."/>
            <person name="Hugenholtz P."/>
            <person name="Kyrpides N.C."/>
            <person name="Klenk H.P."/>
            <person name="Lapidus A."/>
        </authorList>
    </citation>
    <scope>NUCLEOTIDE SEQUENCE [LARGE SCALE GENOMIC DNA]</scope>
    <source>
        <strain evidence="2">DSM 10331 / JCM 15462 / NBRC 103882 / ICP</strain>
    </source>
</reference>
<dbReference type="Proteomes" id="UP000000771">
    <property type="component" value="Chromosome"/>
</dbReference>
<dbReference type="Gene3D" id="3.40.50.1000">
    <property type="entry name" value="HAD superfamily/HAD-like"/>
    <property type="match status" value="2"/>
</dbReference>
<protein>
    <submittedName>
        <fullName evidence="1">HAD-superfamily hydrolase, subfamily IIA</fullName>
    </submittedName>
</protein>
<dbReference type="HOGENOM" id="CLU_043473_1_2_11"/>
<dbReference type="STRING" id="525909.Afer_0894"/>
<dbReference type="GO" id="GO:0016791">
    <property type="term" value="F:phosphatase activity"/>
    <property type="evidence" value="ECO:0007669"/>
    <property type="project" value="TreeGrafter"/>
</dbReference>
<dbReference type="PANTHER" id="PTHR19288">
    <property type="entry name" value="4-NITROPHENYLPHOSPHATASE-RELATED"/>
    <property type="match status" value="1"/>
</dbReference>
<name>C7LYN1_ACIFD</name>